<evidence type="ECO:0000313" key="1">
    <source>
        <dbReference type="EMBL" id="XCH48394.1"/>
    </source>
</evidence>
<protein>
    <submittedName>
        <fullName evidence="1">Uncharacterized protein</fullName>
    </submittedName>
</protein>
<gene>
    <name evidence="1" type="ORF">V4D31_08625</name>
</gene>
<dbReference type="EMBL" id="CP144374">
    <property type="protein sequence ID" value="XCH48394.1"/>
    <property type="molecule type" value="Genomic_DNA"/>
</dbReference>
<dbReference type="AlphaFoldDB" id="A0AAU8H3N5"/>
<dbReference type="KEGG" id="tob:V4D31_08625"/>
<reference evidence="1" key="1">
    <citation type="submission" date="2024-01" db="EMBL/GenBank/DDBJ databases">
        <title>The first autotrophic representatives of the genus Thermodesulfovibrio.</title>
        <authorList>
            <person name="Maltseva A.I."/>
            <person name="Elcheninov A.G."/>
            <person name="Kublanov I.V."/>
            <person name="Lebedinsky A.V."/>
            <person name="Frolov E.N."/>
        </authorList>
    </citation>
    <scope>NUCLEOTIDE SEQUENCE</scope>
    <source>
        <strain evidence="1">3462-1</strain>
    </source>
</reference>
<dbReference type="RefSeq" id="WP_353686040.1">
    <property type="nucleotide sequence ID" value="NZ_CP144374.1"/>
</dbReference>
<sequence>MKIKEKGWRWWHFSITLEDDTTFFLQDEKSISNWESGDEVAIFRSYNYDKPDFCYIICNFSKKQWAKAALLTEKGEGLKKGLKETSWLTPDKKEQS</sequence>
<name>A0AAU8H3N5_9BACT</name>
<organism evidence="1">
    <name type="scientific">Thermodesulfovibrio obliviosus</name>
    <dbReference type="NCBI Taxonomy" id="3118332"/>
    <lineage>
        <taxon>Bacteria</taxon>
        <taxon>Pseudomonadati</taxon>
        <taxon>Nitrospirota</taxon>
        <taxon>Thermodesulfovibrionia</taxon>
        <taxon>Thermodesulfovibrionales</taxon>
        <taxon>Thermodesulfovibrionaceae</taxon>
        <taxon>Thermodesulfovibrio</taxon>
    </lineage>
</organism>
<proteinExistence type="predicted"/>
<accession>A0AAU8H3N5</accession>